<organism evidence="1 2">
    <name type="scientific">Zarea fungicola</name>
    <dbReference type="NCBI Taxonomy" id="93591"/>
    <lineage>
        <taxon>Eukaryota</taxon>
        <taxon>Fungi</taxon>
        <taxon>Dikarya</taxon>
        <taxon>Ascomycota</taxon>
        <taxon>Pezizomycotina</taxon>
        <taxon>Sordariomycetes</taxon>
        <taxon>Hypocreomycetidae</taxon>
        <taxon>Hypocreales</taxon>
        <taxon>Cordycipitaceae</taxon>
        <taxon>Zarea</taxon>
    </lineage>
</organism>
<protein>
    <submittedName>
        <fullName evidence="1">Uncharacterized protein</fullName>
    </submittedName>
</protein>
<proteinExistence type="predicted"/>
<sequence>MKVRKGTRCCSECRRRKTRCDFKSSAIICSPCRIRGVPCIPQEEMQIDKRLLDKRETLREKVTRLEALLDAQAALPPTAAPSPSAANNVREGHSVDALKWSTPVLSLFSNDVLTSIRGSDGVVMSGETNGSHSPSSRGSPQASGSHRNRSARVTESLLSLIPPKNDLDIILQSGGGWWMSWRAMYPDICSSGKHANLAEYISYAVSKDDAVLVANALLCVAISLQLIPPTFDYTSPSLTKDRTATIYHFVAAVDGLVTPDDTLMSSLEGIETILLQSKLFINFGQARKAWLLNRRGFSFCDLIGLNASEGTLKGPLSASTDRRGSILSHLIEVDCQLSLILGLPPMNLRTVDSGSNSKTHIRGRDLSNGLYRRRLFGIAASIVDRNARDPNPSLATNSSIEHELDDLSELMSDDWWDISSIMSHTPEMGDICDRLFTQFWHHQMKASLHLPFMLRSATKLRYLNNREACLMSSRKMLEIYHMVRQCNCTRFLHYCQVMDFQAFTAALILILGLCGYHGVDQMQDSNRQEYDWELVDLATETLGKAAAEVENTIAKQSHQALQAIRGARQTENFENGQFKNGANITVPYFGTIFITTGKTSPRSRNTAPDLLASAPPVLSTSYSEFDADVPFVGFNSFAPYLFNDYSSDSMGLSDASFSAWQTPFNADLNDQWQRLPDSLLMPGT</sequence>
<dbReference type="EMBL" id="JANJQO010000608">
    <property type="protein sequence ID" value="KAJ2976214.1"/>
    <property type="molecule type" value="Genomic_DNA"/>
</dbReference>
<dbReference type="Proteomes" id="UP001143910">
    <property type="component" value="Unassembled WGS sequence"/>
</dbReference>
<keyword evidence="2" id="KW-1185">Reference proteome</keyword>
<accession>A0ACC1NAX2</accession>
<comment type="caution">
    <text evidence="1">The sequence shown here is derived from an EMBL/GenBank/DDBJ whole genome shotgun (WGS) entry which is preliminary data.</text>
</comment>
<gene>
    <name evidence="1" type="ORF">NQ176_g5084</name>
</gene>
<reference evidence="1" key="1">
    <citation type="submission" date="2022-08" db="EMBL/GenBank/DDBJ databases">
        <title>Genome Sequence of Lecanicillium fungicola.</title>
        <authorList>
            <person name="Buettner E."/>
        </authorList>
    </citation>
    <scope>NUCLEOTIDE SEQUENCE</scope>
    <source>
        <strain evidence="1">Babe33</strain>
    </source>
</reference>
<evidence type="ECO:0000313" key="2">
    <source>
        <dbReference type="Proteomes" id="UP001143910"/>
    </source>
</evidence>
<name>A0ACC1NAX2_9HYPO</name>
<evidence type="ECO:0000313" key="1">
    <source>
        <dbReference type="EMBL" id="KAJ2976214.1"/>
    </source>
</evidence>